<dbReference type="EMBL" id="FOQD01000015">
    <property type="protein sequence ID" value="SFJ11802.1"/>
    <property type="molecule type" value="Genomic_DNA"/>
</dbReference>
<dbReference type="RefSeq" id="WP_092053690.1">
    <property type="nucleotide sequence ID" value="NZ_FOQD01000015.1"/>
</dbReference>
<dbReference type="Proteomes" id="UP000199518">
    <property type="component" value="Unassembled WGS sequence"/>
</dbReference>
<dbReference type="AlphaFoldDB" id="A0A1I3NRJ1"/>
<proteinExistence type="predicted"/>
<keyword evidence="2" id="KW-1133">Transmembrane helix</keyword>
<protein>
    <submittedName>
        <fullName evidence="3">Uncharacterized protein</fullName>
    </submittedName>
</protein>
<keyword evidence="2" id="KW-0812">Transmembrane</keyword>
<sequence length="79" mass="8575">MSDHHDHSHGHSHQHAHDHGHDHGHGHHSAPAQPRGPHKMFVAAVFLMLLGMLVYMLSFDESLQPAGGPAQEMPADAAL</sequence>
<feature type="transmembrane region" description="Helical" evidence="2">
    <location>
        <begin position="40"/>
        <end position="59"/>
    </location>
</feature>
<evidence type="ECO:0000313" key="4">
    <source>
        <dbReference type="Proteomes" id="UP000199518"/>
    </source>
</evidence>
<organism evidence="3 4">
    <name type="scientific">Planctomicrobium piriforme</name>
    <dbReference type="NCBI Taxonomy" id="1576369"/>
    <lineage>
        <taxon>Bacteria</taxon>
        <taxon>Pseudomonadati</taxon>
        <taxon>Planctomycetota</taxon>
        <taxon>Planctomycetia</taxon>
        <taxon>Planctomycetales</taxon>
        <taxon>Planctomycetaceae</taxon>
        <taxon>Planctomicrobium</taxon>
    </lineage>
</organism>
<evidence type="ECO:0000313" key="3">
    <source>
        <dbReference type="EMBL" id="SFJ11802.1"/>
    </source>
</evidence>
<accession>A0A1I3NRJ1</accession>
<gene>
    <name evidence="3" type="ORF">SAMN05421753_115176</name>
</gene>
<evidence type="ECO:0000256" key="2">
    <source>
        <dbReference type="SAM" id="Phobius"/>
    </source>
</evidence>
<feature type="region of interest" description="Disordered" evidence="1">
    <location>
        <begin position="1"/>
        <end position="36"/>
    </location>
</feature>
<keyword evidence="2" id="KW-0472">Membrane</keyword>
<reference evidence="4" key="1">
    <citation type="submission" date="2016-10" db="EMBL/GenBank/DDBJ databases">
        <authorList>
            <person name="Varghese N."/>
            <person name="Submissions S."/>
        </authorList>
    </citation>
    <scope>NUCLEOTIDE SEQUENCE [LARGE SCALE GENOMIC DNA]</scope>
    <source>
        <strain evidence="4">DSM 26348</strain>
    </source>
</reference>
<keyword evidence="4" id="KW-1185">Reference proteome</keyword>
<name>A0A1I3NRJ1_9PLAN</name>
<evidence type="ECO:0000256" key="1">
    <source>
        <dbReference type="SAM" id="MobiDB-lite"/>
    </source>
</evidence>